<comment type="caution">
    <text evidence="1">The sequence shown here is derived from an EMBL/GenBank/DDBJ whole genome shotgun (WGS) entry which is preliminary data.</text>
</comment>
<evidence type="ECO:0000313" key="2">
    <source>
        <dbReference type="Proteomes" id="UP000287352"/>
    </source>
</evidence>
<reference evidence="2" key="1">
    <citation type="submission" date="2018-12" db="EMBL/GenBank/DDBJ databases">
        <title>Tengunoibacter tsumagoiensis gen. nov., sp. nov., Dictyobacter kobayashii sp. nov., D. alpinus sp. nov., and D. joshuensis sp. nov. and description of Dictyobacteraceae fam. nov. within the order Ktedonobacterales isolated from Tengu-no-mugimeshi.</title>
        <authorList>
            <person name="Wang C.M."/>
            <person name="Zheng Y."/>
            <person name="Sakai Y."/>
            <person name="Toyoda A."/>
            <person name="Minakuchi Y."/>
            <person name="Abe K."/>
            <person name="Yokota A."/>
            <person name="Yabe S."/>
        </authorList>
    </citation>
    <scope>NUCLEOTIDE SEQUENCE [LARGE SCALE GENOMIC DNA]</scope>
    <source>
        <strain evidence="2">Uno3</strain>
    </source>
</reference>
<sequence length="210" mass="23387">MEKIARSWTILLLGGHSGAGKTSAARQLSKIFDVPWIEADDIRLALQKIVSPLHSPALHFFLANADVWSRSPEELCAHLQEVGSVVSLALEGIINHHLLTQTPLIIEGDGILPYLATQPVFGGLEAVFPAAQAGSSIRTIFLQEPQEKIIAQDINQRWRGLSPHLATTWSRLHWLYGQWLSTEAQHHGIPVVEAHPWETLIQRLLPYLTE</sequence>
<dbReference type="SUPFAM" id="SSF52540">
    <property type="entry name" value="P-loop containing nucleoside triphosphate hydrolases"/>
    <property type="match status" value="1"/>
</dbReference>
<dbReference type="Gene3D" id="3.40.50.300">
    <property type="entry name" value="P-loop containing nucleotide triphosphate hydrolases"/>
    <property type="match status" value="1"/>
</dbReference>
<dbReference type="EMBL" id="BIFR01000002">
    <property type="protein sequence ID" value="GCE15236.1"/>
    <property type="molecule type" value="Genomic_DNA"/>
</dbReference>
<dbReference type="InterPro" id="IPR027417">
    <property type="entry name" value="P-loop_NTPase"/>
</dbReference>
<evidence type="ECO:0008006" key="3">
    <source>
        <dbReference type="Google" id="ProtNLM"/>
    </source>
</evidence>
<dbReference type="OrthoDB" id="1896231at2"/>
<dbReference type="Proteomes" id="UP000287352">
    <property type="component" value="Unassembled WGS sequence"/>
</dbReference>
<accession>A0A402A8A9</accession>
<keyword evidence="2" id="KW-1185">Reference proteome</keyword>
<name>A0A402A8A9_9CHLR</name>
<proteinExistence type="predicted"/>
<protein>
    <recommendedName>
        <fullName evidence="3">2-phosphoglycerate kinase</fullName>
    </recommendedName>
</protein>
<dbReference type="AlphaFoldDB" id="A0A402A8A9"/>
<evidence type="ECO:0000313" key="1">
    <source>
        <dbReference type="EMBL" id="GCE15236.1"/>
    </source>
</evidence>
<organism evidence="1 2">
    <name type="scientific">Tengunoibacter tsumagoiensis</name>
    <dbReference type="NCBI Taxonomy" id="2014871"/>
    <lineage>
        <taxon>Bacteria</taxon>
        <taxon>Bacillati</taxon>
        <taxon>Chloroflexota</taxon>
        <taxon>Ktedonobacteria</taxon>
        <taxon>Ktedonobacterales</taxon>
        <taxon>Dictyobacteraceae</taxon>
        <taxon>Tengunoibacter</taxon>
    </lineage>
</organism>
<dbReference type="RefSeq" id="WP_126582724.1">
    <property type="nucleotide sequence ID" value="NZ_BIFR01000002.1"/>
</dbReference>
<gene>
    <name evidence="1" type="ORF">KTT_50950</name>
</gene>